<name>A0A7S0P6H3_9EUKA</name>
<accession>A0A7S0P6H3</accession>
<feature type="chain" id="PRO_5030614814" description="Methyltransferase type 11 domain-containing protein" evidence="1">
    <location>
        <begin position="18"/>
        <end position="317"/>
    </location>
</feature>
<feature type="domain" description="Methyltransferase type 11" evidence="2">
    <location>
        <begin position="167"/>
        <end position="218"/>
    </location>
</feature>
<dbReference type="InterPro" id="IPR013216">
    <property type="entry name" value="Methyltransf_11"/>
</dbReference>
<proteinExistence type="predicted"/>
<dbReference type="AlphaFoldDB" id="A0A7S0P6H3"/>
<dbReference type="EMBL" id="HBER01055892">
    <property type="protein sequence ID" value="CAD8552623.1"/>
    <property type="molecule type" value="Transcribed_RNA"/>
</dbReference>
<protein>
    <recommendedName>
        <fullName evidence="2">Methyltransferase type 11 domain-containing protein</fullName>
    </recommendedName>
</protein>
<dbReference type="Gene3D" id="3.40.50.150">
    <property type="entry name" value="Vaccinia Virus protein VP39"/>
    <property type="match status" value="1"/>
</dbReference>
<keyword evidence="1" id="KW-0732">Signal</keyword>
<sequence length="317" mass="34321">MTRWLLFAVAFGWGTSAAEPSFGDRDLQGASIESGFWFKWLASKGKRFAAARDYQKRTAATAQMGALLCDMSRQRSPSFARSKETGMMIHSLAGATAGEEVHQDGAAPDRNESSRPVRVVLDVGAGPLSNLGNRCGSEPVDLLATDALAPEYDHLLALVGLTPRVRTRYCPMEATSKCFARNFFDLVHSANALDHAQDPMAAVRAMVDVAKPGGYVVIICHVRERERQKASGMHQWNLYPLPDGSSWVVEGGNGSAPVNVAQALSGLIDEVHVSATAGVERSNGSAMGLLPKTWEIRARSFQAIMRKMPAAETREMT</sequence>
<reference evidence="3" key="1">
    <citation type="submission" date="2021-01" db="EMBL/GenBank/DDBJ databases">
        <authorList>
            <person name="Corre E."/>
            <person name="Pelletier E."/>
            <person name="Niang G."/>
            <person name="Scheremetjew M."/>
            <person name="Finn R."/>
            <person name="Kale V."/>
            <person name="Holt S."/>
            <person name="Cochrane G."/>
            <person name="Meng A."/>
            <person name="Brown T."/>
            <person name="Cohen L."/>
        </authorList>
    </citation>
    <scope>NUCLEOTIDE SEQUENCE</scope>
    <source>
        <strain evidence="3">RCC1130</strain>
    </source>
</reference>
<dbReference type="Pfam" id="PF08241">
    <property type="entry name" value="Methyltransf_11"/>
    <property type="match status" value="1"/>
</dbReference>
<dbReference type="SUPFAM" id="SSF53335">
    <property type="entry name" value="S-adenosyl-L-methionine-dependent methyltransferases"/>
    <property type="match status" value="1"/>
</dbReference>
<evidence type="ECO:0000313" key="3">
    <source>
        <dbReference type="EMBL" id="CAD8552623.1"/>
    </source>
</evidence>
<evidence type="ECO:0000256" key="1">
    <source>
        <dbReference type="SAM" id="SignalP"/>
    </source>
</evidence>
<feature type="signal peptide" evidence="1">
    <location>
        <begin position="1"/>
        <end position="17"/>
    </location>
</feature>
<dbReference type="CDD" id="cd02440">
    <property type="entry name" value="AdoMet_MTases"/>
    <property type="match status" value="1"/>
</dbReference>
<organism evidence="3">
    <name type="scientific">Calcidiscus leptoporus</name>
    <dbReference type="NCBI Taxonomy" id="127549"/>
    <lineage>
        <taxon>Eukaryota</taxon>
        <taxon>Haptista</taxon>
        <taxon>Haptophyta</taxon>
        <taxon>Prymnesiophyceae</taxon>
        <taxon>Coccolithales</taxon>
        <taxon>Calcidiscaceae</taxon>
        <taxon>Calcidiscus</taxon>
    </lineage>
</organism>
<gene>
    <name evidence="3" type="ORF">CLEP1334_LOCUS27914</name>
</gene>
<dbReference type="InterPro" id="IPR029063">
    <property type="entry name" value="SAM-dependent_MTases_sf"/>
</dbReference>
<evidence type="ECO:0000259" key="2">
    <source>
        <dbReference type="Pfam" id="PF08241"/>
    </source>
</evidence>
<dbReference type="GO" id="GO:0008757">
    <property type="term" value="F:S-adenosylmethionine-dependent methyltransferase activity"/>
    <property type="evidence" value="ECO:0007669"/>
    <property type="project" value="InterPro"/>
</dbReference>